<gene>
    <name evidence="2" type="ORF">B5808_07705</name>
</gene>
<evidence type="ECO:0000313" key="3">
    <source>
        <dbReference type="Proteomes" id="UP000192775"/>
    </source>
</evidence>
<proteinExistence type="predicted"/>
<evidence type="ECO:0000256" key="1">
    <source>
        <dbReference type="SAM" id="Phobius"/>
    </source>
</evidence>
<evidence type="ECO:0000313" key="2">
    <source>
        <dbReference type="EMBL" id="ARJ07279.1"/>
    </source>
</evidence>
<keyword evidence="1" id="KW-0812">Transmembrane</keyword>
<feature type="transmembrane region" description="Helical" evidence="1">
    <location>
        <begin position="31"/>
        <end position="54"/>
    </location>
</feature>
<feature type="transmembrane region" description="Helical" evidence="1">
    <location>
        <begin position="66"/>
        <end position="92"/>
    </location>
</feature>
<dbReference type="EMBL" id="CP020715">
    <property type="protein sequence ID" value="ARJ07279.1"/>
    <property type="molecule type" value="Genomic_DNA"/>
</dbReference>
<dbReference type="Proteomes" id="UP000192775">
    <property type="component" value="Chromosome"/>
</dbReference>
<keyword evidence="1" id="KW-0472">Membrane</keyword>
<reference evidence="2 3" key="1">
    <citation type="submission" date="2017-04" db="EMBL/GenBank/DDBJ databases">
        <authorList>
            <person name="Afonso C.L."/>
            <person name="Miller P.J."/>
            <person name="Scott M.A."/>
            <person name="Spackman E."/>
            <person name="Goraichik I."/>
            <person name="Dimitrov K.M."/>
            <person name="Suarez D.L."/>
            <person name="Swayne D.E."/>
        </authorList>
    </citation>
    <scope>NUCLEOTIDE SEQUENCE [LARGE SCALE GENOMIC DNA]</scope>
    <source>
        <strain evidence="3">XA(T)</strain>
    </source>
</reference>
<accession>A0A1X9LVF2</accession>
<sequence>MLASIVLGFEAVMFFFAALVVFGLKALPPAPALIGGAAVCVALLLNAVLVRYRWGYWLGWVMQGVIAATTVLVPLMGVVAVIFIGIWVYVMVVGARIDRQKAARVDVEHPPESVEEG</sequence>
<protein>
    <recommendedName>
        <fullName evidence="4">DUF4233 domain-containing protein</fullName>
    </recommendedName>
</protein>
<organism evidence="2 3">
    <name type="scientific">Cnuibacter physcomitrellae</name>
    <dbReference type="NCBI Taxonomy" id="1619308"/>
    <lineage>
        <taxon>Bacteria</taxon>
        <taxon>Bacillati</taxon>
        <taxon>Actinomycetota</taxon>
        <taxon>Actinomycetes</taxon>
        <taxon>Micrococcales</taxon>
        <taxon>Microbacteriaceae</taxon>
        <taxon>Cnuibacter</taxon>
    </lineage>
</organism>
<name>A0A1X9LVF2_9MICO</name>
<dbReference type="STRING" id="1619308.B5808_07705"/>
<dbReference type="Pfam" id="PF14017">
    <property type="entry name" value="DUF4233"/>
    <property type="match status" value="1"/>
</dbReference>
<keyword evidence="3" id="KW-1185">Reference proteome</keyword>
<keyword evidence="1" id="KW-1133">Transmembrane helix</keyword>
<dbReference type="AlphaFoldDB" id="A0A1X9LVF2"/>
<feature type="transmembrane region" description="Helical" evidence="1">
    <location>
        <begin position="6"/>
        <end position="24"/>
    </location>
</feature>
<dbReference type="KEGG" id="cphy:B5808_07705"/>
<dbReference type="InterPro" id="IPR025327">
    <property type="entry name" value="DUF4233"/>
</dbReference>
<evidence type="ECO:0008006" key="4">
    <source>
        <dbReference type="Google" id="ProtNLM"/>
    </source>
</evidence>